<dbReference type="PANTHER" id="PTHR11749">
    <property type="entry name" value="RIBULOSE-5-PHOSPHATE-3-EPIMERASE"/>
    <property type="match status" value="1"/>
</dbReference>
<reference evidence="17 18" key="1">
    <citation type="journal article" date="2023" name="G3 (Bethesda)">
        <title>A high-quality reference genome for the fission yeast Schizosaccharomyces osmophilus.</title>
        <authorList>
            <person name="Jia G.S."/>
            <person name="Zhang W.C."/>
            <person name="Liang Y."/>
            <person name="Liu X.H."/>
            <person name="Rhind N."/>
            <person name="Pidoux A."/>
            <person name="Brysch-Herzberg M."/>
            <person name="Du L.L."/>
        </authorList>
    </citation>
    <scope>NUCLEOTIDE SEQUENCE [LARGE SCALE GENOMIC DNA]</scope>
    <source>
        <strain evidence="17 18">CBS 15793</strain>
    </source>
</reference>
<evidence type="ECO:0000256" key="9">
    <source>
        <dbReference type="ARBA" id="ARBA00013920"/>
    </source>
</evidence>
<feature type="binding site" evidence="16">
    <location>
        <position position="177"/>
    </location>
    <ligand>
        <name>substrate</name>
    </ligand>
</feature>
<comment type="catalytic activity">
    <reaction evidence="1 13">
        <text>D-ribulose 5-phosphate = D-xylulose 5-phosphate</text>
        <dbReference type="Rhea" id="RHEA:13677"/>
        <dbReference type="ChEBI" id="CHEBI:57737"/>
        <dbReference type="ChEBI" id="CHEBI:58121"/>
        <dbReference type="EC" id="5.1.3.1"/>
    </reaction>
</comment>
<keyword evidence="10 15" id="KW-0479">Metal-binding</keyword>
<dbReference type="PIRSF" id="PIRSF001461">
    <property type="entry name" value="RPE"/>
    <property type="match status" value="1"/>
</dbReference>
<dbReference type="FunFam" id="3.20.20.70:FF:000171">
    <property type="entry name" value="Ribulose-phosphate 3-epimerase"/>
    <property type="match status" value="1"/>
</dbReference>
<dbReference type="AlphaFoldDB" id="A0AAF0AU97"/>
<name>A0AAF0AU97_9SCHI</name>
<dbReference type="PROSITE" id="PS01086">
    <property type="entry name" value="RIBUL_P_3_EPIMER_2"/>
    <property type="match status" value="1"/>
</dbReference>
<dbReference type="Proteomes" id="UP001212411">
    <property type="component" value="Chromosome 1"/>
</dbReference>
<dbReference type="Gene3D" id="3.20.20.70">
    <property type="entry name" value="Aldolase class I"/>
    <property type="match status" value="1"/>
</dbReference>
<comment type="similarity">
    <text evidence="7 13">Belongs to the ribulose-phosphate 3-epimerase family.</text>
</comment>
<dbReference type="EC" id="5.1.3.1" evidence="8 13"/>
<accession>A0AAF0AU97</accession>
<evidence type="ECO:0000256" key="1">
    <source>
        <dbReference type="ARBA" id="ARBA00001782"/>
    </source>
</evidence>
<comment type="cofactor">
    <cofactor evidence="5">
        <name>Fe(2+)</name>
        <dbReference type="ChEBI" id="CHEBI:29033"/>
    </cofactor>
</comment>
<comment type="cofactor">
    <cofactor evidence="15">
        <name>a divalent metal cation</name>
        <dbReference type="ChEBI" id="CHEBI:60240"/>
    </cofactor>
    <text evidence="15">Binds 1 divalent metal cation per subunit.</text>
</comment>
<dbReference type="SUPFAM" id="SSF51366">
    <property type="entry name" value="Ribulose-phoshate binding barrel"/>
    <property type="match status" value="1"/>
</dbReference>
<evidence type="ECO:0000256" key="10">
    <source>
        <dbReference type="ARBA" id="ARBA00022723"/>
    </source>
</evidence>
<feature type="active site" description="Proton acceptor" evidence="14">
    <location>
        <position position="36"/>
    </location>
</feature>
<feature type="binding site" evidence="16">
    <location>
        <position position="70"/>
    </location>
    <ligand>
        <name>substrate</name>
    </ligand>
</feature>
<evidence type="ECO:0000256" key="12">
    <source>
        <dbReference type="ARBA" id="ARBA00023285"/>
    </source>
</evidence>
<evidence type="ECO:0000256" key="11">
    <source>
        <dbReference type="ARBA" id="ARBA00023235"/>
    </source>
</evidence>
<evidence type="ECO:0000256" key="16">
    <source>
        <dbReference type="PIRSR" id="PIRSR001461-3"/>
    </source>
</evidence>
<evidence type="ECO:0000256" key="5">
    <source>
        <dbReference type="ARBA" id="ARBA00001954"/>
    </source>
</evidence>
<evidence type="ECO:0000256" key="6">
    <source>
        <dbReference type="ARBA" id="ARBA00005016"/>
    </source>
</evidence>
<dbReference type="InterPro" id="IPR011060">
    <property type="entry name" value="RibuloseP-bd_barrel"/>
</dbReference>
<dbReference type="InterPro" id="IPR013785">
    <property type="entry name" value="Aldolase_TIM"/>
</dbReference>
<evidence type="ECO:0000256" key="4">
    <source>
        <dbReference type="ARBA" id="ARBA00001947"/>
    </source>
</evidence>
<dbReference type="GO" id="GO:0005975">
    <property type="term" value="P:carbohydrate metabolic process"/>
    <property type="evidence" value="ECO:0007669"/>
    <property type="project" value="InterPro"/>
</dbReference>
<feature type="binding site" evidence="15">
    <location>
        <position position="70"/>
    </location>
    <ligand>
        <name>a divalent metal cation</name>
        <dbReference type="ChEBI" id="CHEBI:60240"/>
    </ligand>
</feature>
<keyword evidence="15" id="KW-0862">Zinc</keyword>
<keyword evidence="11 13" id="KW-0413">Isomerase</keyword>
<organism evidence="17 18">
    <name type="scientific">Schizosaccharomyces osmophilus</name>
    <dbReference type="NCBI Taxonomy" id="2545709"/>
    <lineage>
        <taxon>Eukaryota</taxon>
        <taxon>Fungi</taxon>
        <taxon>Dikarya</taxon>
        <taxon>Ascomycota</taxon>
        <taxon>Taphrinomycotina</taxon>
        <taxon>Schizosaccharomycetes</taxon>
        <taxon>Schizosaccharomycetales</taxon>
        <taxon>Schizosaccharomycetaceae</taxon>
        <taxon>Schizosaccharomyces</taxon>
    </lineage>
</organism>
<dbReference type="InterPro" id="IPR026019">
    <property type="entry name" value="Ribul_P_3_epim"/>
</dbReference>
<dbReference type="InterPro" id="IPR000056">
    <property type="entry name" value="Ribul_P_3_epim-like"/>
</dbReference>
<evidence type="ECO:0000256" key="15">
    <source>
        <dbReference type="PIRSR" id="PIRSR001461-2"/>
    </source>
</evidence>
<protein>
    <recommendedName>
        <fullName evidence="9 13">Ribulose-phosphate 3-epimerase</fullName>
        <ecNumber evidence="8 13">5.1.3.1</ecNumber>
    </recommendedName>
</protein>
<feature type="active site" description="Proton donor" evidence="14">
    <location>
        <position position="175"/>
    </location>
</feature>
<evidence type="ECO:0000313" key="18">
    <source>
        <dbReference type="Proteomes" id="UP001212411"/>
    </source>
</evidence>
<dbReference type="HAMAP" id="MF_02227">
    <property type="entry name" value="RPE"/>
    <property type="match status" value="1"/>
</dbReference>
<dbReference type="GeneID" id="80873732"/>
<keyword evidence="15" id="KW-0464">Manganese</keyword>
<keyword evidence="12 15" id="KW-0170">Cobalt</keyword>
<comment type="cofactor">
    <cofactor evidence="4">
        <name>Zn(2+)</name>
        <dbReference type="ChEBI" id="CHEBI:29105"/>
    </cofactor>
</comment>
<keyword evidence="18" id="KW-1185">Reference proteome</keyword>
<dbReference type="EMBL" id="CP115611">
    <property type="protein sequence ID" value="WBW71387.1"/>
    <property type="molecule type" value="Genomic_DNA"/>
</dbReference>
<dbReference type="RefSeq" id="XP_056035630.1">
    <property type="nucleotide sequence ID" value="XM_056179043.1"/>
</dbReference>
<dbReference type="GO" id="GO:0004750">
    <property type="term" value="F:D-ribulose-phosphate 3-epimerase activity"/>
    <property type="evidence" value="ECO:0007669"/>
    <property type="project" value="UniProtKB-EC"/>
</dbReference>
<dbReference type="CDD" id="cd00429">
    <property type="entry name" value="RPE"/>
    <property type="match status" value="1"/>
</dbReference>
<dbReference type="Pfam" id="PF00834">
    <property type="entry name" value="Ribul_P_3_epim"/>
    <property type="match status" value="1"/>
</dbReference>
<dbReference type="GO" id="GO:0006098">
    <property type="term" value="P:pentose-phosphate shunt"/>
    <property type="evidence" value="ECO:0007669"/>
    <property type="project" value="InterPro"/>
</dbReference>
<proteinExistence type="inferred from homology"/>
<evidence type="ECO:0000256" key="7">
    <source>
        <dbReference type="ARBA" id="ARBA00009541"/>
    </source>
</evidence>
<feature type="binding site" evidence="15">
    <location>
        <position position="36"/>
    </location>
    <ligand>
        <name>a divalent metal cation</name>
        <dbReference type="ChEBI" id="CHEBI:60240"/>
    </ligand>
</feature>
<sequence length="229" mass="25428">MTEAKIAPSLLSGDFANLEHEVGRMLHYGSDWLHVDIMDSQFVPSLTIGPIVVKAMRSHFTQEKAFFDCHLMVMNPEKWVDEFADAGANMFCFHYEATEKHMEIINRAHERGMLVSCAVKPDTPVEVLDPLVQHLDMALIMTVEPGKGGQSFRSECLPKVKYLRTRHPNLDIEVDGGLSPKTVDAASDAGANVIVAGTAVFKAENPTQVISELRNSVLKAQEIKPWAKK</sequence>
<comment type="cofactor">
    <cofactor evidence="2">
        <name>Mn(2+)</name>
        <dbReference type="ChEBI" id="CHEBI:29035"/>
    </cofactor>
</comment>
<dbReference type="NCBIfam" id="NF004076">
    <property type="entry name" value="PRK05581.1-4"/>
    <property type="match status" value="1"/>
</dbReference>
<dbReference type="NCBIfam" id="TIGR01163">
    <property type="entry name" value="rpe"/>
    <property type="match status" value="1"/>
</dbReference>
<feature type="binding site" evidence="16">
    <location>
        <position position="9"/>
    </location>
    <ligand>
        <name>substrate</name>
    </ligand>
</feature>
<evidence type="ECO:0000256" key="8">
    <source>
        <dbReference type="ARBA" id="ARBA00013188"/>
    </source>
</evidence>
<evidence type="ECO:0000313" key="17">
    <source>
        <dbReference type="EMBL" id="WBW71387.1"/>
    </source>
</evidence>
<comment type="pathway">
    <text evidence="6">Carbohydrate degradation; pentose phosphate pathway; D-xylulose 5-phosphate from D-ribulose 5-phosphate (non-oxidative stage): step 1/1.</text>
</comment>
<evidence type="ECO:0000256" key="13">
    <source>
        <dbReference type="PIRNR" id="PIRNR001461"/>
    </source>
</evidence>
<evidence type="ECO:0000256" key="14">
    <source>
        <dbReference type="PIRSR" id="PIRSR001461-1"/>
    </source>
</evidence>
<evidence type="ECO:0000256" key="2">
    <source>
        <dbReference type="ARBA" id="ARBA00001936"/>
    </source>
</evidence>
<evidence type="ECO:0000256" key="3">
    <source>
        <dbReference type="ARBA" id="ARBA00001941"/>
    </source>
</evidence>
<comment type="cofactor">
    <cofactor evidence="3">
        <name>Co(2+)</name>
        <dbReference type="ChEBI" id="CHEBI:48828"/>
    </cofactor>
</comment>
<dbReference type="GO" id="GO:0046872">
    <property type="term" value="F:metal ion binding"/>
    <property type="evidence" value="ECO:0007669"/>
    <property type="project" value="UniProtKB-KW"/>
</dbReference>
<dbReference type="KEGG" id="som:SOMG_00248"/>
<feature type="binding site" evidence="16">
    <location>
        <begin position="197"/>
        <end position="198"/>
    </location>
    <ligand>
        <name>substrate</name>
    </ligand>
</feature>
<gene>
    <name evidence="17" type="primary">rpe1</name>
    <name evidence="17" type="ORF">SOMG_00248</name>
</gene>
<feature type="binding site" evidence="16">
    <location>
        <begin position="146"/>
        <end position="149"/>
    </location>
    <ligand>
        <name>substrate</name>
    </ligand>
</feature>
<feature type="binding site" evidence="15">
    <location>
        <position position="175"/>
    </location>
    <ligand>
        <name>a divalent metal cation</name>
        <dbReference type="ChEBI" id="CHEBI:60240"/>
    </ligand>
</feature>
<feature type="binding site" evidence="15">
    <location>
        <position position="34"/>
    </location>
    <ligand>
        <name>a divalent metal cation</name>
        <dbReference type="ChEBI" id="CHEBI:60240"/>
    </ligand>
</feature>
<keyword evidence="13" id="KW-0119">Carbohydrate metabolism</keyword>